<accession>A0AAV5NQ38</accession>
<dbReference type="PANTHER" id="PTHR19328:SF75">
    <property type="entry name" value="ALDOSE SUGAR DEHYDROGENASE YLII"/>
    <property type="match status" value="1"/>
</dbReference>
<evidence type="ECO:0000256" key="1">
    <source>
        <dbReference type="SAM" id="SignalP"/>
    </source>
</evidence>
<dbReference type="AlphaFoldDB" id="A0AAV5NQ38"/>
<dbReference type="Proteomes" id="UP001156690">
    <property type="component" value="Unassembled WGS sequence"/>
</dbReference>
<dbReference type="RefSeq" id="WP_126607354.1">
    <property type="nucleotide sequence ID" value="NZ_AP025144.1"/>
</dbReference>
<evidence type="ECO:0000313" key="4">
    <source>
        <dbReference type="Proteomes" id="UP001156690"/>
    </source>
</evidence>
<comment type="caution">
    <text evidence="3">The sequence shown here is derived from an EMBL/GenBank/DDBJ whole genome shotgun (WGS) entry which is preliminary data.</text>
</comment>
<dbReference type="PANTHER" id="PTHR19328">
    <property type="entry name" value="HEDGEHOG-INTERACTING PROTEIN"/>
    <property type="match status" value="1"/>
</dbReference>
<evidence type="ECO:0000259" key="2">
    <source>
        <dbReference type="Pfam" id="PF07995"/>
    </source>
</evidence>
<proteinExistence type="predicted"/>
<keyword evidence="1" id="KW-0732">Signal</keyword>
<keyword evidence="4" id="KW-1185">Reference proteome</keyword>
<gene>
    <name evidence="3" type="ORF">GCM10007932_19880</name>
</gene>
<dbReference type="InterPro" id="IPR011041">
    <property type="entry name" value="Quinoprot_gluc/sorb_DH_b-prop"/>
</dbReference>
<name>A0AAV5NQ38_9VIBR</name>
<dbReference type="InterPro" id="IPR011042">
    <property type="entry name" value="6-blade_b-propeller_TolB-like"/>
</dbReference>
<dbReference type="InterPro" id="IPR012938">
    <property type="entry name" value="Glc/Sorbosone_DH"/>
</dbReference>
<feature type="chain" id="PRO_5044000185" evidence="1">
    <location>
        <begin position="23"/>
        <end position="373"/>
    </location>
</feature>
<protein>
    <submittedName>
        <fullName evidence="3">Dehydrogenase</fullName>
    </submittedName>
</protein>
<evidence type="ECO:0000313" key="3">
    <source>
        <dbReference type="EMBL" id="GLQ72628.1"/>
    </source>
</evidence>
<dbReference type="Pfam" id="PF07995">
    <property type="entry name" value="GSDH"/>
    <property type="match status" value="1"/>
</dbReference>
<organism evidence="3 4">
    <name type="scientific">Vibrio penaeicida</name>
    <dbReference type="NCBI Taxonomy" id="104609"/>
    <lineage>
        <taxon>Bacteria</taxon>
        <taxon>Pseudomonadati</taxon>
        <taxon>Pseudomonadota</taxon>
        <taxon>Gammaproteobacteria</taxon>
        <taxon>Vibrionales</taxon>
        <taxon>Vibrionaceae</taxon>
        <taxon>Vibrio</taxon>
    </lineage>
</organism>
<dbReference type="SUPFAM" id="SSF50952">
    <property type="entry name" value="Soluble quinoprotein glucose dehydrogenase"/>
    <property type="match status" value="1"/>
</dbReference>
<dbReference type="EMBL" id="BSNX01000018">
    <property type="protein sequence ID" value="GLQ72628.1"/>
    <property type="molecule type" value="Genomic_DNA"/>
</dbReference>
<sequence>MFGKTNLLMLFLVATMSSHSFAQTSYSLEKIGEVKGVPWGLTFVDDNLAFVTTREGNGYLLNVKTSDLTRVSGLPDVYARGQGGLMDVAISPQNLESGNSAITNKNGKQLYFTYSKPVKGGSATALATAKLVGATLKDWKDLIVTQSITDTSRHYGSRIAFDDNGHLFFSIGDRGERPNGQDLTTHAGSILRLTLDGAPPASNPDIGGHALPEIWSYGHRNPQGLFFDKQSQQLWSVEHGPRGGDEINLILKGKNYGWPITSHGKEYWGPISVGESEEKAGIESPKKVYVPSIAPSSLVFYRGKHYPELNGKILIGALKLTHINVVDPQSFAETRLFADLGERIRSIAISPIEHLYFGTDNGNIFQISTAKIE</sequence>
<feature type="signal peptide" evidence="1">
    <location>
        <begin position="1"/>
        <end position="22"/>
    </location>
</feature>
<feature type="domain" description="Glucose/Sorbosone dehydrogenase" evidence="2">
    <location>
        <begin position="38"/>
        <end position="363"/>
    </location>
</feature>
<dbReference type="Gene3D" id="2.120.10.30">
    <property type="entry name" value="TolB, C-terminal domain"/>
    <property type="match status" value="1"/>
</dbReference>
<reference evidence="4" key="1">
    <citation type="journal article" date="2019" name="Int. J. Syst. Evol. Microbiol.">
        <title>The Global Catalogue of Microorganisms (GCM) 10K type strain sequencing project: providing services to taxonomists for standard genome sequencing and annotation.</title>
        <authorList>
            <consortium name="The Broad Institute Genomics Platform"/>
            <consortium name="The Broad Institute Genome Sequencing Center for Infectious Disease"/>
            <person name="Wu L."/>
            <person name="Ma J."/>
        </authorList>
    </citation>
    <scope>NUCLEOTIDE SEQUENCE [LARGE SCALE GENOMIC DNA]</scope>
    <source>
        <strain evidence="4">NBRC 15640</strain>
    </source>
</reference>